<organism evidence="1">
    <name type="scientific">Anguilla anguilla</name>
    <name type="common">European freshwater eel</name>
    <name type="synonym">Muraena anguilla</name>
    <dbReference type="NCBI Taxonomy" id="7936"/>
    <lineage>
        <taxon>Eukaryota</taxon>
        <taxon>Metazoa</taxon>
        <taxon>Chordata</taxon>
        <taxon>Craniata</taxon>
        <taxon>Vertebrata</taxon>
        <taxon>Euteleostomi</taxon>
        <taxon>Actinopterygii</taxon>
        <taxon>Neopterygii</taxon>
        <taxon>Teleostei</taxon>
        <taxon>Anguilliformes</taxon>
        <taxon>Anguillidae</taxon>
        <taxon>Anguilla</taxon>
    </lineage>
</organism>
<name>A0A0E9PYW2_ANGAN</name>
<evidence type="ECO:0000313" key="1">
    <source>
        <dbReference type="EMBL" id="JAH09694.1"/>
    </source>
</evidence>
<sequence length="24" mass="2701">MILSQGCVSSCYTATLWRSEVLRP</sequence>
<accession>A0A0E9PYW2</accession>
<reference evidence="1" key="1">
    <citation type="submission" date="2014-11" db="EMBL/GenBank/DDBJ databases">
        <authorList>
            <person name="Amaro Gonzalez C."/>
        </authorList>
    </citation>
    <scope>NUCLEOTIDE SEQUENCE</scope>
</reference>
<dbReference type="AlphaFoldDB" id="A0A0E9PYW2"/>
<dbReference type="EMBL" id="GBXM01098883">
    <property type="protein sequence ID" value="JAH09694.1"/>
    <property type="molecule type" value="Transcribed_RNA"/>
</dbReference>
<proteinExistence type="predicted"/>
<reference evidence="1" key="2">
    <citation type="journal article" date="2015" name="Fish Shellfish Immunol.">
        <title>Early steps in the European eel (Anguilla anguilla)-Vibrio vulnificus interaction in the gills: Role of the RtxA13 toxin.</title>
        <authorList>
            <person name="Callol A."/>
            <person name="Pajuelo D."/>
            <person name="Ebbesson L."/>
            <person name="Teles M."/>
            <person name="MacKenzie S."/>
            <person name="Amaro C."/>
        </authorList>
    </citation>
    <scope>NUCLEOTIDE SEQUENCE</scope>
</reference>
<protein>
    <submittedName>
        <fullName evidence="1">Uncharacterized protein</fullName>
    </submittedName>
</protein>